<dbReference type="RefSeq" id="WP_246158970.1">
    <property type="nucleotide sequence ID" value="NZ_BKAJ01000126.1"/>
</dbReference>
<keyword evidence="2" id="KW-1185">Reference proteome</keyword>
<dbReference type="AlphaFoldDB" id="A0A512NK45"/>
<gene>
    <name evidence="1" type="ORF">RSO01_64890</name>
</gene>
<dbReference type="Pfam" id="PF10094">
    <property type="entry name" value="DUF2332"/>
    <property type="match status" value="1"/>
</dbReference>
<protein>
    <recommendedName>
        <fullName evidence="3">DUF2332 domain-containing protein</fullName>
    </recommendedName>
</protein>
<organism evidence="1 2">
    <name type="scientific">Reyranella soli</name>
    <dbReference type="NCBI Taxonomy" id="1230389"/>
    <lineage>
        <taxon>Bacteria</taxon>
        <taxon>Pseudomonadati</taxon>
        <taxon>Pseudomonadota</taxon>
        <taxon>Alphaproteobacteria</taxon>
        <taxon>Hyphomicrobiales</taxon>
        <taxon>Reyranellaceae</taxon>
        <taxon>Reyranella</taxon>
    </lineage>
</organism>
<evidence type="ECO:0000313" key="2">
    <source>
        <dbReference type="Proteomes" id="UP000321058"/>
    </source>
</evidence>
<sequence>MSGIENSLVRLADRYRRFAADEAQGVSPHYERLTREIAESAAILRFLGDLPAPRHQPNLLLGAATLIVGRPPDIASLTDMVANRADELRATMLRRTTQTNEPARCAVLMPLLAALPQPLALIEVGASAGLCLLPDLYGYDWGHVRMAPTSPDAPVFRCAVTGPAPLPAAPPRIVWRAGLDLNPLDVMSDEDMAWLNALIWPEQDDRRANLRAALAVARRDPPRVVRGDLLRDLEPLMAEAPAEATLVVFHTAVLAYVTPPEARQHFVDTVRGSRAVWISNEAPRVFPDIAARASQPAPHWRFLLSVDGEPKAWTGPHGQSLEWFADN</sequence>
<proteinExistence type="predicted"/>
<reference evidence="1 2" key="1">
    <citation type="submission" date="2019-07" db="EMBL/GenBank/DDBJ databases">
        <title>Whole genome shotgun sequence of Reyranella soli NBRC 108950.</title>
        <authorList>
            <person name="Hosoyama A."/>
            <person name="Uohara A."/>
            <person name="Ohji S."/>
            <person name="Ichikawa N."/>
        </authorList>
    </citation>
    <scope>NUCLEOTIDE SEQUENCE [LARGE SCALE GENOMIC DNA]</scope>
    <source>
        <strain evidence="1 2">NBRC 108950</strain>
    </source>
</reference>
<comment type="caution">
    <text evidence="1">The sequence shown here is derived from an EMBL/GenBank/DDBJ whole genome shotgun (WGS) entry which is preliminary data.</text>
</comment>
<dbReference type="InterPro" id="IPR011200">
    <property type="entry name" value="UCP012608"/>
</dbReference>
<accession>A0A512NK45</accession>
<dbReference type="EMBL" id="BKAJ01000126">
    <property type="protein sequence ID" value="GEP59323.1"/>
    <property type="molecule type" value="Genomic_DNA"/>
</dbReference>
<dbReference type="Proteomes" id="UP000321058">
    <property type="component" value="Unassembled WGS sequence"/>
</dbReference>
<evidence type="ECO:0008006" key="3">
    <source>
        <dbReference type="Google" id="ProtNLM"/>
    </source>
</evidence>
<evidence type="ECO:0000313" key="1">
    <source>
        <dbReference type="EMBL" id="GEP59323.1"/>
    </source>
</evidence>
<name>A0A512NK45_9HYPH</name>